<evidence type="ECO:0000256" key="1">
    <source>
        <dbReference type="SAM" id="MobiDB-lite"/>
    </source>
</evidence>
<proteinExistence type="predicted"/>
<evidence type="ECO:0000313" key="2">
    <source>
        <dbReference type="EMBL" id="PRD67559.1"/>
    </source>
</evidence>
<evidence type="ECO:0000313" key="3">
    <source>
        <dbReference type="Proteomes" id="UP000238326"/>
    </source>
</evidence>
<dbReference type="OrthoDB" id="9939131at2"/>
<gene>
    <name evidence="2" type="ORF">C6P61_15625</name>
</gene>
<protein>
    <submittedName>
        <fullName evidence="2">Uncharacterized protein</fullName>
    </submittedName>
</protein>
<dbReference type="AlphaFoldDB" id="A0A2S9KAR9"/>
<sequence length="60" mass="6532">MGDLIPRLGPDSSGGGQSLHKTYDAQPPLGSLGLNGTQPTWLTPAYLRQHRSGDRISRFR</sequence>
<organism evidence="2 3">
    <name type="scientific">Malikia spinosa</name>
    <dbReference type="NCBI Taxonomy" id="86180"/>
    <lineage>
        <taxon>Bacteria</taxon>
        <taxon>Pseudomonadati</taxon>
        <taxon>Pseudomonadota</taxon>
        <taxon>Betaproteobacteria</taxon>
        <taxon>Burkholderiales</taxon>
        <taxon>Comamonadaceae</taxon>
        <taxon>Malikia</taxon>
    </lineage>
</organism>
<dbReference type="EMBL" id="PVLR01000054">
    <property type="protein sequence ID" value="PRD67559.1"/>
    <property type="molecule type" value="Genomic_DNA"/>
</dbReference>
<accession>A0A2S9KAR9</accession>
<dbReference type="Proteomes" id="UP000238326">
    <property type="component" value="Unassembled WGS sequence"/>
</dbReference>
<dbReference type="RefSeq" id="WP_105730852.1">
    <property type="nucleotide sequence ID" value="NZ_PVLR01000054.1"/>
</dbReference>
<keyword evidence="3" id="KW-1185">Reference proteome</keyword>
<feature type="region of interest" description="Disordered" evidence="1">
    <location>
        <begin position="1"/>
        <end position="37"/>
    </location>
</feature>
<name>A0A2S9KAR9_9BURK</name>
<comment type="caution">
    <text evidence="2">The sequence shown here is derived from an EMBL/GenBank/DDBJ whole genome shotgun (WGS) entry which is preliminary data.</text>
</comment>
<reference evidence="2 3" key="1">
    <citation type="submission" date="2018-03" db="EMBL/GenBank/DDBJ databases">
        <title>Comparative genomics illustrates the genes involved in a hyperalkaliphilic mechanisms of Serpentinomonas isolated from highly-alkaline calcium-rich serpentinized springs.</title>
        <authorList>
            <person name="Suzuki S."/>
            <person name="Ishii S."/>
            <person name="Walworth N."/>
            <person name="Bird L."/>
            <person name="Kuenen J.G."/>
            <person name="Nealson K.H."/>
        </authorList>
    </citation>
    <scope>NUCLEOTIDE SEQUENCE [LARGE SCALE GENOMIC DNA]</scope>
    <source>
        <strain evidence="2 3">83</strain>
    </source>
</reference>